<reference evidence="4 5" key="1">
    <citation type="journal article" date="2024" name="G3 (Bethesda)">
        <title>Genome assembly of Hibiscus sabdariffa L. provides insights into metabolisms of medicinal natural products.</title>
        <authorList>
            <person name="Kim T."/>
        </authorList>
    </citation>
    <scope>NUCLEOTIDE SEQUENCE [LARGE SCALE GENOMIC DNA]</scope>
    <source>
        <strain evidence="4">TK-2024</strain>
        <tissue evidence="4">Old leaves</tissue>
    </source>
</reference>
<proteinExistence type="predicted"/>
<protein>
    <recommendedName>
        <fullName evidence="6">Protein CHUP1, chloroplastic</fullName>
    </recommendedName>
</protein>
<evidence type="ECO:0000313" key="5">
    <source>
        <dbReference type="Proteomes" id="UP001472677"/>
    </source>
</evidence>
<feature type="region of interest" description="Disordered" evidence="3">
    <location>
        <begin position="459"/>
        <end position="518"/>
    </location>
</feature>
<evidence type="ECO:0000256" key="3">
    <source>
        <dbReference type="SAM" id="MobiDB-lite"/>
    </source>
</evidence>
<evidence type="ECO:0000256" key="1">
    <source>
        <dbReference type="ARBA" id="ARBA00023054"/>
    </source>
</evidence>
<comment type="caution">
    <text evidence="4">The sequence shown here is derived from an EMBL/GenBank/DDBJ whole genome shotgun (WGS) entry which is preliminary data.</text>
</comment>
<dbReference type="InterPro" id="IPR040265">
    <property type="entry name" value="CHUP1/IPGA1-like"/>
</dbReference>
<sequence>MLKEKRDSNPLLVKFGVAAVAVSFAGFLCSRLRTLIRVSDNCGEADSGEVDDRSNDDFRASKISPISDPVEVPKQQTDGSRSTKHDDGDVFFLTQFNDLIEEFDFSDVVGASSDKEVEIPRSDLDASRMFRTLEKDDEQEIEHLRNTVRVLREKVQNLEAQLLEYYGLKEQETAVSELRNRLKINNMEAKLFRLKIESLRSEKQRLEGQVADHAKAAAELESTRSKIKVLEEKLRHEAELNKEQILNLQKRVARLQEQELEAPEKNPDIESKLQRLKVLECEVEELRESNTRLQIENSELARKLESTKSLANSDLEDTKRKAIDEKNNRLRQENEELTKQIEQLQSNRCADVEELVYLRWINSCLRYELKNYRPPTGEIVATDLRRSISPKAEMNAKKLIQYAHTEGMDSMDFDQWSSSQASETRELDDSSIENSSATKSTNSGKKKFLKNLRRLIRRKDGKHSDQASSTSKTDHPDIDDPLSWSLSTANDSVTMLRSRSERVATPSQSSSRTSSDVPRWRSLNDEHITDVEKIRSELSSYGYKRFILGKDDDDDDGFPLEPEHVNDSDSLWKSESVKLAEIFEGIRTVKIHKKSASII</sequence>
<accession>A0ABR2FC29</accession>
<feature type="compositionally biased region" description="Basic and acidic residues" evidence="3">
    <location>
        <begin position="50"/>
        <end position="60"/>
    </location>
</feature>
<feature type="coiled-coil region" evidence="2">
    <location>
        <begin position="134"/>
        <end position="347"/>
    </location>
</feature>
<evidence type="ECO:0000256" key="2">
    <source>
        <dbReference type="SAM" id="Coils"/>
    </source>
</evidence>
<evidence type="ECO:0000313" key="4">
    <source>
        <dbReference type="EMBL" id="KAK8575901.1"/>
    </source>
</evidence>
<dbReference type="EMBL" id="JBBPBM010000007">
    <property type="protein sequence ID" value="KAK8575901.1"/>
    <property type="molecule type" value="Genomic_DNA"/>
</dbReference>
<feature type="region of interest" description="Disordered" evidence="3">
    <location>
        <begin position="411"/>
        <end position="444"/>
    </location>
</feature>
<name>A0ABR2FC29_9ROSI</name>
<dbReference type="PANTHER" id="PTHR31342">
    <property type="entry name" value="PROTEIN CHUP1, CHLOROPLASTIC"/>
    <property type="match status" value="1"/>
</dbReference>
<keyword evidence="5" id="KW-1185">Reference proteome</keyword>
<organism evidence="4 5">
    <name type="scientific">Hibiscus sabdariffa</name>
    <name type="common">roselle</name>
    <dbReference type="NCBI Taxonomy" id="183260"/>
    <lineage>
        <taxon>Eukaryota</taxon>
        <taxon>Viridiplantae</taxon>
        <taxon>Streptophyta</taxon>
        <taxon>Embryophyta</taxon>
        <taxon>Tracheophyta</taxon>
        <taxon>Spermatophyta</taxon>
        <taxon>Magnoliopsida</taxon>
        <taxon>eudicotyledons</taxon>
        <taxon>Gunneridae</taxon>
        <taxon>Pentapetalae</taxon>
        <taxon>rosids</taxon>
        <taxon>malvids</taxon>
        <taxon>Malvales</taxon>
        <taxon>Malvaceae</taxon>
        <taxon>Malvoideae</taxon>
        <taxon>Hibiscus</taxon>
    </lineage>
</organism>
<dbReference type="PANTHER" id="PTHR31342:SF4">
    <property type="entry name" value="ACTIN BINDING PROTEIN FAMILY"/>
    <property type="match status" value="1"/>
</dbReference>
<feature type="region of interest" description="Disordered" evidence="3">
    <location>
        <begin position="43"/>
        <end position="86"/>
    </location>
</feature>
<dbReference type="Proteomes" id="UP001472677">
    <property type="component" value="Unassembled WGS sequence"/>
</dbReference>
<feature type="compositionally biased region" description="Polar residues" evidence="3">
    <location>
        <begin position="484"/>
        <end position="497"/>
    </location>
</feature>
<keyword evidence="1 2" id="KW-0175">Coiled coil</keyword>
<evidence type="ECO:0008006" key="6">
    <source>
        <dbReference type="Google" id="ProtNLM"/>
    </source>
</evidence>
<feature type="compositionally biased region" description="Polar residues" evidence="3">
    <location>
        <begin position="432"/>
        <end position="443"/>
    </location>
</feature>
<gene>
    <name evidence="4" type="ORF">V6N12_063552</name>
</gene>